<reference evidence="1" key="1">
    <citation type="journal article" date="2014" name="Front. Microbiol.">
        <title>High frequency of phylogenetically diverse reductive dehalogenase-homologous genes in deep subseafloor sedimentary metagenomes.</title>
        <authorList>
            <person name="Kawai M."/>
            <person name="Futagami T."/>
            <person name="Toyoda A."/>
            <person name="Takaki Y."/>
            <person name="Nishi S."/>
            <person name="Hori S."/>
            <person name="Arai W."/>
            <person name="Tsubouchi T."/>
            <person name="Morono Y."/>
            <person name="Uchiyama I."/>
            <person name="Ito T."/>
            <person name="Fujiyama A."/>
            <person name="Inagaki F."/>
            <person name="Takami H."/>
        </authorList>
    </citation>
    <scope>NUCLEOTIDE SEQUENCE</scope>
    <source>
        <strain evidence="1">Expedition CK06-06</strain>
    </source>
</reference>
<evidence type="ECO:0000313" key="1">
    <source>
        <dbReference type="EMBL" id="GAF89137.1"/>
    </source>
</evidence>
<sequence>MVKAFIETDRMFLISMAYSLTNMPRNVTNNIGLATIMLTTK</sequence>
<organism evidence="1">
    <name type="scientific">marine sediment metagenome</name>
    <dbReference type="NCBI Taxonomy" id="412755"/>
    <lineage>
        <taxon>unclassified sequences</taxon>
        <taxon>metagenomes</taxon>
        <taxon>ecological metagenomes</taxon>
    </lineage>
</organism>
<comment type="caution">
    <text evidence="1">The sequence shown here is derived from an EMBL/GenBank/DDBJ whole genome shotgun (WGS) entry which is preliminary data.</text>
</comment>
<protein>
    <submittedName>
        <fullName evidence="1">Uncharacterized protein</fullName>
    </submittedName>
</protein>
<proteinExistence type="predicted"/>
<dbReference type="AlphaFoldDB" id="X0TLX4"/>
<gene>
    <name evidence="1" type="ORF">S01H1_20700</name>
</gene>
<dbReference type="EMBL" id="BARS01011368">
    <property type="protein sequence ID" value="GAF89137.1"/>
    <property type="molecule type" value="Genomic_DNA"/>
</dbReference>
<accession>X0TLX4</accession>
<name>X0TLX4_9ZZZZ</name>